<dbReference type="PANTHER" id="PTHR24173:SF74">
    <property type="entry name" value="ANKYRIN REPEAT DOMAIN-CONTAINING PROTEIN 16"/>
    <property type="match status" value="1"/>
</dbReference>
<organism evidence="4 5">
    <name type="scientific">Tamilnaduibacter salinus</name>
    <dbReference type="NCBI Taxonomy" id="1484056"/>
    <lineage>
        <taxon>Bacteria</taxon>
        <taxon>Pseudomonadati</taxon>
        <taxon>Pseudomonadota</taxon>
        <taxon>Gammaproteobacteria</taxon>
        <taxon>Pseudomonadales</taxon>
        <taxon>Marinobacteraceae</taxon>
        <taxon>Tamilnaduibacter</taxon>
    </lineage>
</organism>
<dbReference type="EMBL" id="NMPM01000069">
    <property type="protein sequence ID" value="PAV25282.1"/>
    <property type="molecule type" value="Genomic_DNA"/>
</dbReference>
<name>A0A2A2I0Z7_9GAMM</name>
<evidence type="ECO:0000313" key="5">
    <source>
        <dbReference type="Proteomes" id="UP000218332"/>
    </source>
</evidence>
<dbReference type="PROSITE" id="PS50297">
    <property type="entry name" value="ANK_REP_REGION"/>
    <property type="match status" value="1"/>
</dbReference>
<dbReference type="RefSeq" id="WP_095611659.1">
    <property type="nucleotide sequence ID" value="NZ_NMPM01000069.1"/>
</dbReference>
<feature type="repeat" description="ANK" evidence="3">
    <location>
        <begin position="55"/>
        <end position="87"/>
    </location>
</feature>
<dbReference type="Gene3D" id="1.25.40.20">
    <property type="entry name" value="Ankyrin repeat-containing domain"/>
    <property type="match status" value="2"/>
</dbReference>
<accession>A0A2A2I0Z7</accession>
<dbReference type="AlphaFoldDB" id="A0A2A2I0Z7"/>
<evidence type="ECO:0000256" key="3">
    <source>
        <dbReference type="PROSITE-ProRule" id="PRU00023"/>
    </source>
</evidence>
<proteinExistence type="predicted"/>
<dbReference type="Proteomes" id="UP000218332">
    <property type="component" value="Unassembled WGS sequence"/>
</dbReference>
<sequence length="575" mass="63796">MGGTRGQLWKELFRLAPIKTPPPKATLYEAIADLQDPELIQAYIDGGHDITQRFRGGSPLSLAVSAGNPELVRFVVEAGAPVHERTQMHDPVWDAAHLIAESTDEVLENGFAILDYLLTLSFNKPDLIQGFMVCTTWKQYTAAYRVARAGLNPDDEVRYDFGCTRSLEEHLLAHGAEDFIPILAGEPPTEEMLQVERQERLDHAREMAQNRDMMNSLVPNYTKYLLEGAAREEKQAQLVEQIRAGEWDGCLDAEERRTGRLPLEFAAANDLRDLVELFLPATTDGVDRIDAAKAAATRGRVDSLELIRAAETNPDNYQKLVDSALLCAACYGHLVCVEILLAHGANPRSTDSNGDSAAFLAGGVARSRIMERLRAAAEGSPPAFRGGYAVKGKPTDWSRKRKEAVEAGFDQGMYAGCWVRLDAERLGVLRPFAGAIADLRKTPLPIADGVFYYQLTDSEWTCLLPIVDRDYLVFHYPERIRAFAEQLSGELETDACVLFLEDASGTEEVHIWNGGRHRQSEDDAVDRLDELGIPMLKHELEDNGFERCLTIRNIKKSQVQRAGFLPIGTLDSGEG</sequence>
<evidence type="ECO:0000313" key="4">
    <source>
        <dbReference type="EMBL" id="PAV25282.1"/>
    </source>
</evidence>
<protein>
    <recommendedName>
        <fullName evidence="6">Ankyrin repeat protein</fullName>
    </recommendedName>
</protein>
<comment type="caution">
    <text evidence="4">The sequence shown here is derived from an EMBL/GenBank/DDBJ whole genome shotgun (WGS) entry which is preliminary data.</text>
</comment>
<dbReference type="PANTHER" id="PTHR24173">
    <property type="entry name" value="ANKYRIN REPEAT CONTAINING"/>
    <property type="match status" value="1"/>
</dbReference>
<keyword evidence="5" id="KW-1185">Reference proteome</keyword>
<keyword evidence="2 3" id="KW-0040">ANK repeat</keyword>
<dbReference type="SMART" id="SM00248">
    <property type="entry name" value="ANK"/>
    <property type="match status" value="3"/>
</dbReference>
<dbReference type="SUPFAM" id="SSF48403">
    <property type="entry name" value="Ankyrin repeat"/>
    <property type="match status" value="1"/>
</dbReference>
<evidence type="ECO:0008006" key="6">
    <source>
        <dbReference type="Google" id="ProtNLM"/>
    </source>
</evidence>
<dbReference type="PROSITE" id="PS50088">
    <property type="entry name" value="ANK_REPEAT"/>
    <property type="match status" value="1"/>
</dbReference>
<dbReference type="InterPro" id="IPR036770">
    <property type="entry name" value="Ankyrin_rpt-contain_sf"/>
</dbReference>
<reference evidence="4 5" key="1">
    <citation type="submission" date="2017-07" db="EMBL/GenBank/DDBJ databases">
        <title>Tamlnaduibacter salinus (Mi-7) genome sequencing.</title>
        <authorList>
            <person name="Verma A."/>
            <person name="Krishnamurthi S."/>
        </authorList>
    </citation>
    <scope>NUCLEOTIDE SEQUENCE [LARGE SCALE GENOMIC DNA]</scope>
    <source>
        <strain evidence="4 5">Mi-7</strain>
    </source>
</reference>
<evidence type="ECO:0000256" key="1">
    <source>
        <dbReference type="ARBA" id="ARBA00022737"/>
    </source>
</evidence>
<dbReference type="InterPro" id="IPR002110">
    <property type="entry name" value="Ankyrin_rpt"/>
</dbReference>
<gene>
    <name evidence="4" type="ORF">CF392_11810</name>
</gene>
<evidence type="ECO:0000256" key="2">
    <source>
        <dbReference type="ARBA" id="ARBA00023043"/>
    </source>
</evidence>
<dbReference type="Pfam" id="PF00023">
    <property type="entry name" value="Ank"/>
    <property type="match status" value="1"/>
</dbReference>
<keyword evidence="1" id="KW-0677">Repeat</keyword>